<dbReference type="PATRIC" id="fig|157838.3.peg.2457"/>
<organism evidence="2 3">
    <name type="scientific">Heyndrickxia shackletonii</name>
    <dbReference type="NCBI Taxonomy" id="157838"/>
    <lineage>
        <taxon>Bacteria</taxon>
        <taxon>Bacillati</taxon>
        <taxon>Bacillota</taxon>
        <taxon>Bacilli</taxon>
        <taxon>Bacillales</taxon>
        <taxon>Bacillaceae</taxon>
        <taxon>Heyndrickxia</taxon>
    </lineage>
</organism>
<name>A0A0Q3X0M8_9BACI</name>
<dbReference type="InterPro" id="IPR001448">
    <property type="entry name" value="SASP_alpha/beta-type"/>
</dbReference>
<dbReference type="PANTHER" id="PTHR36107">
    <property type="entry name" value="SMALL, ACID-SOLUBLE SPORE PROTEIN A"/>
    <property type="match status" value="1"/>
</dbReference>
<keyword evidence="2" id="KW-0378">Hydrolase</keyword>
<evidence type="ECO:0000313" key="2">
    <source>
        <dbReference type="EMBL" id="KQL55467.1"/>
    </source>
</evidence>
<dbReference type="Proteomes" id="UP000051888">
    <property type="component" value="Unassembled WGS sequence"/>
</dbReference>
<dbReference type="InterPro" id="IPR050847">
    <property type="entry name" value="SASP_DNA-binding"/>
</dbReference>
<evidence type="ECO:0000256" key="1">
    <source>
        <dbReference type="ARBA" id="ARBA00003863"/>
    </source>
</evidence>
<proteinExistence type="predicted"/>
<dbReference type="PANTHER" id="PTHR36107:SF1">
    <property type="entry name" value="SMALL, ACID-SOLUBLE SPORE PROTEIN A"/>
    <property type="match status" value="1"/>
</dbReference>
<dbReference type="EMBL" id="LJJC01000004">
    <property type="protein sequence ID" value="KQL55467.1"/>
    <property type="molecule type" value="Genomic_DNA"/>
</dbReference>
<dbReference type="GO" id="GO:0016787">
    <property type="term" value="F:hydrolase activity"/>
    <property type="evidence" value="ECO:0007669"/>
    <property type="project" value="UniProtKB-KW"/>
</dbReference>
<accession>A0A0Q3X0M8</accession>
<sequence>MARRNRQTLVPGVRNALDSFKGQVMAKQGYKVDPQDPNSVKYEVAKEQGVSLKKGYNGNLSAEEAGKVGGPIGGNMVKEMIRMAQEQLGKK</sequence>
<dbReference type="Gene3D" id="6.10.10.80">
    <property type="entry name" value="Small, acid-soluble spore protein, alpha/beta type-like"/>
    <property type="match status" value="1"/>
</dbReference>
<dbReference type="RefSeq" id="WP_055741221.1">
    <property type="nucleotide sequence ID" value="NZ_JAAIWL010000001.1"/>
</dbReference>
<reference evidence="2 3" key="1">
    <citation type="submission" date="2015-09" db="EMBL/GenBank/DDBJ databases">
        <title>Genome sequencing project for genomic taxonomy and phylogenomics of Bacillus-like bacteria.</title>
        <authorList>
            <person name="Liu B."/>
            <person name="Wang J."/>
            <person name="Zhu Y."/>
            <person name="Liu G."/>
            <person name="Chen Q."/>
            <person name="Chen Z."/>
            <person name="Lan J."/>
            <person name="Che J."/>
            <person name="Ge C."/>
            <person name="Shi H."/>
            <person name="Pan Z."/>
            <person name="Liu X."/>
        </authorList>
    </citation>
    <scope>NUCLEOTIDE SEQUENCE [LARGE SCALE GENOMIC DNA]</scope>
    <source>
        <strain evidence="2 3">LMG 18435</strain>
    </source>
</reference>
<comment type="function">
    <text evidence="1">SASP are bound to spore DNA. They are double-stranded DNA-binding proteins that cause DNA to change to an a-like conformation. They protect the DNA backbone from chemical and enzymatic cleavage and are thus involved in dormant spore's high resistance to UV light.</text>
</comment>
<protein>
    <submittedName>
        <fullName evidence="2">Alpha/beta hydrolase</fullName>
    </submittedName>
</protein>
<dbReference type="STRING" id="157838.AN964_11170"/>
<comment type="caution">
    <text evidence="2">The sequence shown here is derived from an EMBL/GenBank/DDBJ whole genome shotgun (WGS) entry which is preliminary data.</text>
</comment>
<dbReference type="OrthoDB" id="1683773at2"/>
<dbReference type="GO" id="GO:0006265">
    <property type="term" value="P:DNA topological change"/>
    <property type="evidence" value="ECO:0007669"/>
    <property type="project" value="InterPro"/>
</dbReference>
<keyword evidence="3" id="KW-1185">Reference proteome</keyword>
<dbReference type="InterPro" id="IPR038300">
    <property type="entry name" value="SASP_sf_alpha/beta"/>
</dbReference>
<dbReference type="AlphaFoldDB" id="A0A0Q3X0M8"/>
<dbReference type="Pfam" id="PF00269">
    <property type="entry name" value="SASP"/>
    <property type="match status" value="1"/>
</dbReference>
<gene>
    <name evidence="2" type="ORF">AN964_11170</name>
</gene>
<evidence type="ECO:0000313" key="3">
    <source>
        <dbReference type="Proteomes" id="UP000051888"/>
    </source>
</evidence>
<dbReference type="GO" id="GO:0003690">
    <property type="term" value="F:double-stranded DNA binding"/>
    <property type="evidence" value="ECO:0007669"/>
    <property type="project" value="InterPro"/>
</dbReference>